<dbReference type="SUPFAM" id="SSF55166">
    <property type="entry name" value="Hedgehog/DD-peptidase"/>
    <property type="match status" value="1"/>
</dbReference>
<evidence type="ECO:0000313" key="2">
    <source>
        <dbReference type="Proteomes" id="UP001499951"/>
    </source>
</evidence>
<evidence type="ECO:0008006" key="3">
    <source>
        <dbReference type="Google" id="ProtNLM"/>
    </source>
</evidence>
<dbReference type="InterPro" id="IPR009045">
    <property type="entry name" value="Zn_M74/Hedgehog-like"/>
</dbReference>
<comment type="caution">
    <text evidence="1">The sequence shown here is derived from an EMBL/GenBank/DDBJ whole genome shotgun (WGS) entry which is preliminary data.</text>
</comment>
<accession>A0ABN1E1K4</accession>
<organism evidence="1 2">
    <name type="scientific">Rhizomicrobium electricum</name>
    <dbReference type="NCBI Taxonomy" id="480070"/>
    <lineage>
        <taxon>Bacteria</taxon>
        <taxon>Pseudomonadati</taxon>
        <taxon>Pseudomonadota</taxon>
        <taxon>Alphaproteobacteria</taxon>
        <taxon>Micropepsales</taxon>
        <taxon>Micropepsaceae</taxon>
        <taxon>Rhizomicrobium</taxon>
    </lineage>
</organism>
<dbReference type="Proteomes" id="UP001499951">
    <property type="component" value="Unassembled WGS sequence"/>
</dbReference>
<dbReference type="RefSeq" id="WP_166930590.1">
    <property type="nucleotide sequence ID" value="NZ_BAAADD010000001.1"/>
</dbReference>
<name>A0ABN1E1K4_9PROT</name>
<sequence length="181" mass="19887">MAEFSGPEWCARFTGSRSIDDLHPDWRGKVWAFVSALQRGGAQVDVQATLRPPERAYLMHWCWMIANLSQAPAAVPAMDGIGIDWTHGGNVRDAKAAAAAMAECYGLQFLPSLKSRHIFGRAVDMTIAWQGRLSVRDFDGNVHYVLTEPRDGTNPEVAKIGATFGVIKLATDPPHWSDDGH</sequence>
<gene>
    <name evidence="1" type="ORF">GCM10008942_02200</name>
</gene>
<dbReference type="EMBL" id="BAAADD010000001">
    <property type="protein sequence ID" value="GAA0557294.1"/>
    <property type="molecule type" value="Genomic_DNA"/>
</dbReference>
<proteinExistence type="predicted"/>
<protein>
    <recommendedName>
        <fullName evidence="3">Peptidoglycan-binding domain-containing protein</fullName>
    </recommendedName>
</protein>
<reference evidence="1 2" key="1">
    <citation type="journal article" date="2019" name="Int. J. Syst. Evol. Microbiol.">
        <title>The Global Catalogue of Microorganisms (GCM) 10K type strain sequencing project: providing services to taxonomists for standard genome sequencing and annotation.</title>
        <authorList>
            <consortium name="The Broad Institute Genomics Platform"/>
            <consortium name="The Broad Institute Genome Sequencing Center for Infectious Disease"/>
            <person name="Wu L."/>
            <person name="Ma J."/>
        </authorList>
    </citation>
    <scope>NUCLEOTIDE SEQUENCE [LARGE SCALE GENOMIC DNA]</scope>
    <source>
        <strain evidence="1 2">JCM 15089</strain>
    </source>
</reference>
<keyword evidence="2" id="KW-1185">Reference proteome</keyword>
<evidence type="ECO:0000313" key="1">
    <source>
        <dbReference type="EMBL" id="GAA0557294.1"/>
    </source>
</evidence>